<keyword evidence="6 8" id="KW-0472">Membrane</keyword>
<feature type="transmembrane region" description="Helical" evidence="8">
    <location>
        <begin position="332"/>
        <end position="351"/>
    </location>
</feature>
<feature type="transmembrane region" description="Helical" evidence="8">
    <location>
        <begin position="267"/>
        <end position="291"/>
    </location>
</feature>
<feature type="transmembrane region" description="Helical" evidence="8">
    <location>
        <begin position="7"/>
        <end position="26"/>
    </location>
</feature>
<name>A0A395GRY1_9EURO</name>
<evidence type="ECO:0000259" key="9">
    <source>
        <dbReference type="PROSITE" id="PS50850"/>
    </source>
</evidence>
<dbReference type="GO" id="GO:0005351">
    <property type="term" value="F:carbohydrate:proton symporter activity"/>
    <property type="evidence" value="ECO:0007669"/>
    <property type="project" value="TreeGrafter"/>
</dbReference>
<evidence type="ECO:0000256" key="8">
    <source>
        <dbReference type="SAM" id="Phobius"/>
    </source>
</evidence>
<dbReference type="InterPro" id="IPR005828">
    <property type="entry name" value="MFS_sugar_transport-like"/>
</dbReference>
<keyword evidence="4 8" id="KW-0812">Transmembrane</keyword>
<evidence type="ECO:0000256" key="6">
    <source>
        <dbReference type="ARBA" id="ARBA00023136"/>
    </source>
</evidence>
<dbReference type="InterPro" id="IPR005829">
    <property type="entry name" value="Sugar_transporter_CS"/>
</dbReference>
<dbReference type="NCBIfam" id="TIGR00879">
    <property type="entry name" value="SP"/>
    <property type="match status" value="1"/>
</dbReference>
<keyword evidence="10" id="KW-0762">Sugar transport</keyword>
<evidence type="ECO:0000256" key="7">
    <source>
        <dbReference type="RuleBase" id="RU003346"/>
    </source>
</evidence>
<dbReference type="FunFam" id="1.20.1250.20:FF:000134">
    <property type="entry name" value="MFS sugar transporter protein"/>
    <property type="match status" value="1"/>
</dbReference>
<dbReference type="InterPro" id="IPR020846">
    <property type="entry name" value="MFS_dom"/>
</dbReference>
<comment type="similarity">
    <text evidence="2 7">Belongs to the major facilitator superfamily. Sugar transporter (TC 2.A.1.1) family.</text>
</comment>
<feature type="transmembrane region" description="Helical" evidence="8">
    <location>
        <begin position="50"/>
        <end position="71"/>
    </location>
</feature>
<dbReference type="PANTHER" id="PTHR48022:SF28">
    <property type="entry name" value="MAJOR FACILITATOR SUPERFAMILY (MFS) PROFILE DOMAIN-CONTAINING PROTEIN-RELATED"/>
    <property type="match status" value="1"/>
</dbReference>
<feature type="transmembrane region" description="Helical" evidence="8">
    <location>
        <begin position="107"/>
        <end position="128"/>
    </location>
</feature>
<feature type="transmembrane region" description="Helical" evidence="8">
    <location>
        <begin position="83"/>
        <end position="101"/>
    </location>
</feature>
<dbReference type="VEuPathDB" id="FungiDB:BO80DRAFT_447974"/>
<dbReference type="EMBL" id="KZ824458">
    <property type="protein sequence ID" value="RAK97984.1"/>
    <property type="molecule type" value="Genomic_DNA"/>
</dbReference>
<sequence length="519" mass="58429">MEKLQGQLLCIMMTVTCGISYLLYGYDQGFMSGVLLSQDFPIVMDDPSTFMQGLLSSLYTLGCFFGCISSIFFSEKLGRKKPILIGTIIISVGAVIQTAAYSPAQFIVGRIVAGTGTGLNTSVIPVWQAETLPARKREKFGAIQYVLVCTGTTISYWMAYALSFSANSVFQWRFLVGAQLIFAVMILCLVPWMPESPRWNFVHGHRGKGLRTLMRMHGTSDEHQSEVEAEARLIQQAVEFEAIHEATRWVDLFKNEPRTQNLRRLMLGWWLMFMVMWSGVCSIGYYISYLFEVSVGLRHNLSLLLSGFNGLWYLLSAFIPFFVINRLGKRRCMIISAAGMGCCFLTMSLTIRSGTFAASIICIIAFFLYYTFFALGYLAIPWLYNAEIMPLHLRSQGTAITTSSNWLWNFATVMMTPSLMSQQGWKGYLVFTVFNFCFVPTIYLFYPETTGRRLEEIDAIFYGTSALVARTKWAEKGRIEVNPLGVIQGLESSQKEMVGQHVEYVNSVSEDFSQAIGSG</sequence>
<keyword evidence="5 8" id="KW-1133">Transmembrane helix</keyword>
<protein>
    <submittedName>
        <fullName evidence="10">Sugar transporter</fullName>
    </submittedName>
</protein>
<feature type="transmembrane region" description="Helical" evidence="8">
    <location>
        <begin position="357"/>
        <end position="384"/>
    </location>
</feature>
<feature type="transmembrane region" description="Helical" evidence="8">
    <location>
        <begin position="428"/>
        <end position="446"/>
    </location>
</feature>
<dbReference type="RefSeq" id="XP_025572312.1">
    <property type="nucleotide sequence ID" value="XM_025721642.1"/>
</dbReference>
<dbReference type="GeneID" id="37226507"/>
<dbReference type="PROSITE" id="PS00216">
    <property type="entry name" value="SUGAR_TRANSPORT_1"/>
    <property type="match status" value="1"/>
</dbReference>
<proteinExistence type="inferred from homology"/>
<dbReference type="InterPro" id="IPR003663">
    <property type="entry name" value="Sugar/inositol_transpt"/>
</dbReference>
<feature type="transmembrane region" description="Helical" evidence="8">
    <location>
        <begin position="140"/>
        <end position="160"/>
    </location>
</feature>
<feature type="transmembrane region" description="Helical" evidence="8">
    <location>
        <begin position="172"/>
        <end position="192"/>
    </location>
</feature>
<evidence type="ECO:0000313" key="11">
    <source>
        <dbReference type="Proteomes" id="UP000249402"/>
    </source>
</evidence>
<evidence type="ECO:0000313" key="10">
    <source>
        <dbReference type="EMBL" id="RAK97984.1"/>
    </source>
</evidence>
<dbReference type="Proteomes" id="UP000249402">
    <property type="component" value="Unassembled WGS sequence"/>
</dbReference>
<dbReference type="PANTHER" id="PTHR48022">
    <property type="entry name" value="PLASTIDIC GLUCOSE TRANSPORTER 4"/>
    <property type="match status" value="1"/>
</dbReference>
<dbReference type="SUPFAM" id="SSF103473">
    <property type="entry name" value="MFS general substrate transporter"/>
    <property type="match status" value="1"/>
</dbReference>
<evidence type="ECO:0000256" key="5">
    <source>
        <dbReference type="ARBA" id="ARBA00022989"/>
    </source>
</evidence>
<accession>A0A395GRY1</accession>
<dbReference type="AlphaFoldDB" id="A0A395GRY1"/>
<evidence type="ECO:0000256" key="4">
    <source>
        <dbReference type="ARBA" id="ARBA00022692"/>
    </source>
</evidence>
<dbReference type="GO" id="GO:0016020">
    <property type="term" value="C:membrane"/>
    <property type="evidence" value="ECO:0007669"/>
    <property type="project" value="UniProtKB-SubCell"/>
</dbReference>
<reference evidence="10 11" key="1">
    <citation type="submission" date="2018-02" db="EMBL/GenBank/DDBJ databases">
        <title>The genomes of Aspergillus section Nigri reveals drivers in fungal speciation.</title>
        <authorList>
            <consortium name="DOE Joint Genome Institute"/>
            <person name="Vesth T.C."/>
            <person name="Nybo J."/>
            <person name="Theobald S."/>
            <person name="Brandl J."/>
            <person name="Frisvad J.C."/>
            <person name="Nielsen K.F."/>
            <person name="Lyhne E.K."/>
            <person name="Kogle M.E."/>
            <person name="Kuo A."/>
            <person name="Riley R."/>
            <person name="Clum A."/>
            <person name="Nolan M."/>
            <person name="Lipzen A."/>
            <person name="Salamov A."/>
            <person name="Henrissat B."/>
            <person name="Wiebenga A."/>
            <person name="De vries R.P."/>
            <person name="Grigoriev I.V."/>
            <person name="Mortensen U.H."/>
            <person name="Andersen M.R."/>
            <person name="Baker S.E."/>
        </authorList>
    </citation>
    <scope>NUCLEOTIDE SEQUENCE [LARGE SCALE GENOMIC DNA]</scope>
    <source>
        <strain evidence="10 11">CBS 121593</strain>
    </source>
</reference>
<keyword evidence="11" id="KW-1185">Reference proteome</keyword>
<comment type="subcellular location">
    <subcellularLocation>
        <location evidence="1">Membrane</location>
        <topology evidence="1">Multi-pass membrane protein</topology>
    </subcellularLocation>
</comment>
<organism evidence="10 11">
    <name type="scientific">Aspergillus ibericus CBS 121593</name>
    <dbReference type="NCBI Taxonomy" id="1448316"/>
    <lineage>
        <taxon>Eukaryota</taxon>
        <taxon>Fungi</taxon>
        <taxon>Dikarya</taxon>
        <taxon>Ascomycota</taxon>
        <taxon>Pezizomycotina</taxon>
        <taxon>Eurotiomycetes</taxon>
        <taxon>Eurotiomycetidae</taxon>
        <taxon>Eurotiales</taxon>
        <taxon>Aspergillaceae</taxon>
        <taxon>Aspergillus</taxon>
        <taxon>Aspergillus subgen. Circumdati</taxon>
    </lineage>
</organism>
<feature type="domain" description="Major facilitator superfamily (MFS) profile" evidence="9">
    <location>
        <begin position="13"/>
        <end position="450"/>
    </location>
</feature>
<evidence type="ECO:0000256" key="1">
    <source>
        <dbReference type="ARBA" id="ARBA00004141"/>
    </source>
</evidence>
<keyword evidence="3 7" id="KW-0813">Transport</keyword>
<gene>
    <name evidence="10" type="ORF">BO80DRAFT_447974</name>
</gene>
<dbReference type="Gene3D" id="1.20.1250.20">
    <property type="entry name" value="MFS general substrate transporter like domains"/>
    <property type="match status" value="1"/>
</dbReference>
<feature type="transmembrane region" description="Helical" evidence="8">
    <location>
        <begin position="303"/>
        <end position="325"/>
    </location>
</feature>
<dbReference type="InterPro" id="IPR050360">
    <property type="entry name" value="MFS_Sugar_Transporters"/>
</dbReference>
<dbReference type="PRINTS" id="PR00171">
    <property type="entry name" value="SUGRTRNSPORT"/>
</dbReference>
<dbReference type="OrthoDB" id="6612291at2759"/>
<evidence type="ECO:0000256" key="3">
    <source>
        <dbReference type="ARBA" id="ARBA00022448"/>
    </source>
</evidence>
<dbReference type="PROSITE" id="PS50850">
    <property type="entry name" value="MFS"/>
    <property type="match status" value="1"/>
</dbReference>
<evidence type="ECO:0000256" key="2">
    <source>
        <dbReference type="ARBA" id="ARBA00010992"/>
    </source>
</evidence>
<dbReference type="Pfam" id="PF00083">
    <property type="entry name" value="Sugar_tr"/>
    <property type="match status" value="1"/>
</dbReference>
<dbReference type="InterPro" id="IPR036259">
    <property type="entry name" value="MFS_trans_sf"/>
</dbReference>